<evidence type="ECO:0000313" key="3">
    <source>
        <dbReference type="EMBL" id="MCS2610560.1"/>
    </source>
</evidence>
<protein>
    <submittedName>
        <fullName evidence="3">Methyltransferase type 11</fullName>
    </submittedName>
</protein>
<proteinExistence type="predicted"/>
<dbReference type="GO" id="GO:0032259">
    <property type="term" value="P:methylation"/>
    <property type="evidence" value="ECO:0007669"/>
    <property type="project" value="UniProtKB-KW"/>
</dbReference>
<comment type="caution">
    <text evidence="3">The sequence shown here is derived from an EMBL/GenBank/DDBJ whole genome shotgun (WGS) entry which is preliminary data.</text>
</comment>
<gene>
    <name evidence="3" type="ORF">LLY24_14665</name>
</gene>
<dbReference type="GO" id="GO:0008168">
    <property type="term" value="F:methyltransferase activity"/>
    <property type="evidence" value="ECO:0007669"/>
    <property type="project" value="UniProtKB-KW"/>
</dbReference>
<keyword evidence="3" id="KW-0489">Methyltransferase</keyword>
<keyword evidence="4" id="KW-1185">Reference proteome</keyword>
<keyword evidence="3" id="KW-0808">Transferase</keyword>
<dbReference type="Proteomes" id="UP001165542">
    <property type="component" value="Unassembled WGS sequence"/>
</dbReference>
<dbReference type="Gene3D" id="3.40.50.150">
    <property type="entry name" value="Vaccinia Virus protein VP39"/>
    <property type="match status" value="1"/>
</dbReference>
<dbReference type="InterPro" id="IPR013216">
    <property type="entry name" value="Methyltransf_11"/>
</dbReference>
<dbReference type="EMBL" id="JAJISC010000007">
    <property type="protein sequence ID" value="MCS2610560.1"/>
    <property type="molecule type" value="Genomic_DNA"/>
</dbReference>
<dbReference type="SUPFAM" id="SSF53335">
    <property type="entry name" value="S-adenosyl-L-methionine-dependent methyltransferases"/>
    <property type="match status" value="1"/>
</dbReference>
<name>A0ABT2EG83_9GAMM</name>
<feature type="region of interest" description="Disordered" evidence="1">
    <location>
        <begin position="235"/>
        <end position="270"/>
    </location>
</feature>
<evidence type="ECO:0000256" key="1">
    <source>
        <dbReference type="SAM" id="MobiDB-lite"/>
    </source>
</evidence>
<reference evidence="3" key="1">
    <citation type="submission" date="2021-11" db="EMBL/GenBank/DDBJ databases">
        <title>Halomonas sp., isolated from a coastal aquaculture zone in Dongshan Bay.</title>
        <authorList>
            <person name="Lin W."/>
        </authorList>
    </citation>
    <scope>NUCLEOTIDE SEQUENCE</scope>
    <source>
        <strain evidence="3">Yzlin-01</strain>
    </source>
</reference>
<feature type="compositionally biased region" description="Polar residues" evidence="1">
    <location>
        <begin position="237"/>
        <end position="261"/>
    </location>
</feature>
<evidence type="ECO:0000259" key="2">
    <source>
        <dbReference type="Pfam" id="PF08241"/>
    </source>
</evidence>
<organism evidence="3 4">
    <name type="scientific">Halomonas dongshanensis</name>
    <dbReference type="NCBI Taxonomy" id="2890835"/>
    <lineage>
        <taxon>Bacteria</taxon>
        <taxon>Pseudomonadati</taxon>
        <taxon>Pseudomonadota</taxon>
        <taxon>Gammaproteobacteria</taxon>
        <taxon>Oceanospirillales</taxon>
        <taxon>Halomonadaceae</taxon>
        <taxon>Halomonas</taxon>
    </lineage>
</organism>
<sequence length="270" mass="30113">MSNSTQAGQHVKRLERAKAYWQSPAGKALWEAQRACLGPYIEETRGEHGLEMALGASPLSLSPLRHKIQWAPTPSCADSPSALVCPAEAWALPDRCLDTVILHHWLEELSTPRDTLEEAARTCADHGRLVIVGFNPLGLLAPLRRWSKQRTRYPLSGNWLSVACLTKWLAFVDFEIERVDYCGFRRPGTSVIHPQWETLGRRYNLALGECYVIQAKRQRETAQIKQLRFKLDVPNGPRSSLGVTRSGSSPGSCRTDSNRTGSPRADANSK</sequence>
<accession>A0ABT2EG83</accession>
<dbReference type="RefSeq" id="WP_259037055.1">
    <property type="nucleotide sequence ID" value="NZ_JAJISC010000007.1"/>
</dbReference>
<dbReference type="Pfam" id="PF08241">
    <property type="entry name" value="Methyltransf_11"/>
    <property type="match status" value="1"/>
</dbReference>
<evidence type="ECO:0000313" key="4">
    <source>
        <dbReference type="Proteomes" id="UP001165542"/>
    </source>
</evidence>
<feature type="domain" description="Methyltransferase type 11" evidence="2">
    <location>
        <begin position="80"/>
        <end position="131"/>
    </location>
</feature>
<dbReference type="InterPro" id="IPR029063">
    <property type="entry name" value="SAM-dependent_MTases_sf"/>
</dbReference>